<feature type="domain" description="Tyr recombinase" evidence="6">
    <location>
        <begin position="162"/>
        <end position="365"/>
    </location>
</feature>
<dbReference type="InterPro" id="IPR011010">
    <property type="entry name" value="DNA_brk_join_enz"/>
</dbReference>
<dbReference type="EMBL" id="JADKPO010000002">
    <property type="protein sequence ID" value="MBF4766610.1"/>
    <property type="molecule type" value="Genomic_DNA"/>
</dbReference>
<feature type="domain" description="Core-binding (CB)" evidence="7">
    <location>
        <begin position="61"/>
        <end position="141"/>
    </location>
</feature>
<dbReference type="Pfam" id="PF00589">
    <property type="entry name" value="Phage_integrase"/>
    <property type="match status" value="1"/>
</dbReference>
<dbReference type="AlphaFoldDB" id="A0A930VKX1"/>
<proteinExistence type="inferred from homology"/>
<dbReference type="GO" id="GO:0015074">
    <property type="term" value="P:DNA integration"/>
    <property type="evidence" value="ECO:0007669"/>
    <property type="project" value="UniProtKB-KW"/>
</dbReference>
<evidence type="ECO:0000313" key="9">
    <source>
        <dbReference type="Proteomes" id="UP000660668"/>
    </source>
</evidence>
<evidence type="ECO:0000256" key="4">
    <source>
        <dbReference type="ARBA" id="ARBA00023172"/>
    </source>
</evidence>
<dbReference type="InterPro" id="IPR044068">
    <property type="entry name" value="CB"/>
</dbReference>
<dbReference type="InterPro" id="IPR010998">
    <property type="entry name" value="Integrase_recombinase_N"/>
</dbReference>
<comment type="similarity">
    <text evidence="1">Belongs to the 'phage' integrase family.</text>
</comment>
<dbReference type="Gene3D" id="1.10.150.130">
    <property type="match status" value="1"/>
</dbReference>
<dbReference type="InterPro" id="IPR004107">
    <property type="entry name" value="Integrase_SAM-like_N"/>
</dbReference>
<evidence type="ECO:0000256" key="5">
    <source>
        <dbReference type="PROSITE-ProRule" id="PRU01248"/>
    </source>
</evidence>
<evidence type="ECO:0000256" key="3">
    <source>
        <dbReference type="ARBA" id="ARBA00023125"/>
    </source>
</evidence>
<dbReference type="PROSITE" id="PS51898">
    <property type="entry name" value="TYR_RECOMBINASE"/>
    <property type="match status" value="1"/>
</dbReference>
<accession>A0A930VKX1</accession>
<keyword evidence="4" id="KW-0233">DNA recombination</keyword>
<dbReference type="Gene3D" id="1.10.443.10">
    <property type="entry name" value="Intergrase catalytic core"/>
    <property type="match status" value="1"/>
</dbReference>
<comment type="caution">
    <text evidence="8">The sequence shown here is derived from an EMBL/GenBank/DDBJ whole genome shotgun (WGS) entry which is preliminary data.</text>
</comment>
<evidence type="ECO:0000313" key="8">
    <source>
        <dbReference type="EMBL" id="MBF4766610.1"/>
    </source>
</evidence>
<dbReference type="Pfam" id="PF14659">
    <property type="entry name" value="Phage_int_SAM_3"/>
    <property type="match status" value="1"/>
</dbReference>
<organism evidence="8 9">
    <name type="scientific">Nocardioides agariphilus</name>
    <dbReference type="NCBI Taxonomy" id="433664"/>
    <lineage>
        <taxon>Bacteria</taxon>
        <taxon>Bacillati</taxon>
        <taxon>Actinomycetota</taxon>
        <taxon>Actinomycetes</taxon>
        <taxon>Propionibacteriales</taxon>
        <taxon>Nocardioidaceae</taxon>
        <taxon>Nocardioides</taxon>
    </lineage>
</organism>
<dbReference type="PROSITE" id="PS51900">
    <property type="entry name" value="CB"/>
    <property type="match status" value="1"/>
</dbReference>
<reference evidence="8" key="1">
    <citation type="submission" date="2020-11" db="EMBL/GenBank/DDBJ databases">
        <title>Nocardioides cynanchi sp. nov., isolated from soil of rhizosphere of Cynanchum wilfordii.</title>
        <authorList>
            <person name="Lee J.-S."/>
            <person name="Suh M.K."/>
            <person name="Kim J.-S."/>
        </authorList>
    </citation>
    <scope>NUCLEOTIDE SEQUENCE</scope>
    <source>
        <strain evidence="8">KCTC 19276</strain>
    </source>
</reference>
<dbReference type="InterPro" id="IPR050090">
    <property type="entry name" value="Tyrosine_recombinase_XerCD"/>
</dbReference>
<keyword evidence="3 5" id="KW-0238">DNA-binding</keyword>
<name>A0A930VKX1_9ACTN</name>
<dbReference type="InterPro" id="IPR002104">
    <property type="entry name" value="Integrase_catalytic"/>
</dbReference>
<dbReference type="PANTHER" id="PTHR30349:SF64">
    <property type="entry name" value="PROPHAGE INTEGRASE INTD-RELATED"/>
    <property type="match status" value="1"/>
</dbReference>
<dbReference type="Proteomes" id="UP000660668">
    <property type="component" value="Unassembled WGS sequence"/>
</dbReference>
<dbReference type="GO" id="GO:0003677">
    <property type="term" value="F:DNA binding"/>
    <property type="evidence" value="ECO:0007669"/>
    <property type="project" value="UniProtKB-UniRule"/>
</dbReference>
<protein>
    <submittedName>
        <fullName evidence="8">Site-specific integrase</fullName>
    </submittedName>
</protein>
<sequence length="405" mass="44548">MASIQPRVKLDKVTWRVHYRIPGGSQRNRTFAIRSDAVRFVAFLEANSLNLVTQTSPATGATVGEWAATWLAGQVHLKASTRERYAGIVRSHIVPTWGPVPLERVTHAGVQAWVTSLAETRSPATVRKVFRVLSLILGLAVRDGQLRRNVARGINLPRPVRHEQRFLTIPQVEALAKECGHPSWNSRHRPLVDRHYEPYRLAVLFLAFTGVRFGELAALRVGRLDPQRRRALIIESVTQVQGHGMVWGTPKMHARREVPIPRFLAIELAAHIEGKDPGELVFTGVRSGGPIRVSTFRRGHFDAAAQAIGVPGLHPHELRHTAASLAIANGADVKVLQQMLGHASAAMTLDVYGHLFDGRLDEVADALERARNRAASEIESVAAAAHAAGMESNPGTWLRRTPAIT</sequence>
<keyword evidence="2" id="KW-0229">DNA integration</keyword>
<evidence type="ECO:0000259" key="7">
    <source>
        <dbReference type="PROSITE" id="PS51900"/>
    </source>
</evidence>
<dbReference type="InterPro" id="IPR013762">
    <property type="entry name" value="Integrase-like_cat_sf"/>
</dbReference>
<dbReference type="GO" id="GO:0006310">
    <property type="term" value="P:DNA recombination"/>
    <property type="evidence" value="ECO:0007669"/>
    <property type="project" value="UniProtKB-KW"/>
</dbReference>
<gene>
    <name evidence="8" type="ORF">ISU10_02370</name>
</gene>
<dbReference type="CDD" id="cd01189">
    <property type="entry name" value="INT_ICEBs1_C_like"/>
    <property type="match status" value="1"/>
</dbReference>
<dbReference type="PANTHER" id="PTHR30349">
    <property type="entry name" value="PHAGE INTEGRASE-RELATED"/>
    <property type="match status" value="1"/>
</dbReference>
<keyword evidence="9" id="KW-1185">Reference proteome</keyword>
<evidence type="ECO:0000256" key="1">
    <source>
        <dbReference type="ARBA" id="ARBA00008857"/>
    </source>
</evidence>
<dbReference type="RefSeq" id="WP_194694765.1">
    <property type="nucleotide sequence ID" value="NZ_JADKPO010000002.1"/>
</dbReference>
<evidence type="ECO:0000259" key="6">
    <source>
        <dbReference type="PROSITE" id="PS51898"/>
    </source>
</evidence>
<evidence type="ECO:0000256" key="2">
    <source>
        <dbReference type="ARBA" id="ARBA00022908"/>
    </source>
</evidence>
<dbReference type="SUPFAM" id="SSF56349">
    <property type="entry name" value="DNA breaking-rejoining enzymes"/>
    <property type="match status" value="1"/>
</dbReference>